<proteinExistence type="predicted"/>
<feature type="domain" description="Methyltransferase FkbM" evidence="1">
    <location>
        <begin position="122"/>
        <end position="235"/>
    </location>
</feature>
<reference evidence="3" key="1">
    <citation type="submission" date="2015-09" db="EMBL/GenBank/DDBJ databases">
        <authorList>
            <person name="Daims H."/>
        </authorList>
    </citation>
    <scope>NUCLEOTIDE SEQUENCE [LARGE SCALE GENOMIC DNA]</scope>
</reference>
<dbReference type="PANTHER" id="PTHR32026">
    <property type="entry name" value="METHYLTRANSFERASE-LIKE PROTEIN 24"/>
    <property type="match status" value="1"/>
</dbReference>
<keyword evidence="3" id="KW-1185">Reference proteome</keyword>
<dbReference type="EMBL" id="LN885086">
    <property type="protein sequence ID" value="CUQ68072.1"/>
    <property type="molecule type" value="Genomic_DNA"/>
</dbReference>
<evidence type="ECO:0000259" key="1">
    <source>
        <dbReference type="Pfam" id="PF05050"/>
    </source>
</evidence>
<gene>
    <name evidence="2" type="ORF">NITINOP_3100</name>
</gene>
<dbReference type="Proteomes" id="UP000066284">
    <property type="component" value="Chromosome 1"/>
</dbReference>
<dbReference type="STRING" id="1715989.NITINOP_3100"/>
<evidence type="ECO:0000313" key="3">
    <source>
        <dbReference type="Proteomes" id="UP000066284"/>
    </source>
</evidence>
<dbReference type="AlphaFoldDB" id="A0A0S4KY01"/>
<sequence>MIIKQMLQQAVGVLRGLAGGRGGRVSPLLPYVDHARILPPGELLRLGTVYGGWIIPKDHSLTVDSLCYCAGAGEDISFECELVEYFGCRVRIIDPTPRALQHFRDLERAVRSGERFPVNNSRSDFYSITEAHLGRLSFLPVGLANQDAEMRFYLPRNPAHVSCSVVNLQKTDRYFTAPCVRLSSIMRQQGDRAIDLLKIDIEGAEYGVIEDLAVSESLPRLLLVEFDEAHTPLDDKAPERINEHIKLLVRSGMRCVAVEGSNATFVQGR</sequence>
<protein>
    <recommendedName>
        <fullName evidence="1">Methyltransferase FkbM domain-containing protein</fullName>
    </recommendedName>
</protein>
<dbReference type="InterPro" id="IPR006342">
    <property type="entry name" value="FkbM_mtfrase"/>
</dbReference>
<dbReference type="RefSeq" id="WP_062487124.1">
    <property type="nucleotide sequence ID" value="NZ_LN885086.1"/>
</dbReference>
<dbReference type="Gene3D" id="3.40.50.150">
    <property type="entry name" value="Vaccinia Virus protein VP39"/>
    <property type="match status" value="1"/>
</dbReference>
<dbReference type="Pfam" id="PF05050">
    <property type="entry name" value="Methyltransf_21"/>
    <property type="match status" value="1"/>
</dbReference>
<dbReference type="PANTHER" id="PTHR32026:SF10">
    <property type="entry name" value="METHYLTRANSFERASE-LIKE PROTEIN 24-RELATED"/>
    <property type="match status" value="1"/>
</dbReference>
<dbReference type="KEGG" id="nio:NITINOP_3100"/>
<dbReference type="InterPro" id="IPR029063">
    <property type="entry name" value="SAM-dependent_MTases_sf"/>
</dbReference>
<organism evidence="2 3">
    <name type="scientific">Candidatus Nitrospira inopinata</name>
    <dbReference type="NCBI Taxonomy" id="1715989"/>
    <lineage>
        <taxon>Bacteria</taxon>
        <taxon>Pseudomonadati</taxon>
        <taxon>Nitrospirota</taxon>
        <taxon>Nitrospiria</taxon>
        <taxon>Nitrospirales</taxon>
        <taxon>Nitrospiraceae</taxon>
        <taxon>Nitrospira</taxon>
    </lineage>
</organism>
<evidence type="ECO:0000313" key="2">
    <source>
        <dbReference type="EMBL" id="CUQ68072.1"/>
    </source>
</evidence>
<dbReference type="OrthoDB" id="5679686at2"/>
<dbReference type="InterPro" id="IPR026913">
    <property type="entry name" value="METTL24"/>
</dbReference>
<name>A0A0S4KY01_9BACT</name>
<accession>A0A0S4KY01</accession>
<dbReference type="SUPFAM" id="SSF53335">
    <property type="entry name" value="S-adenosyl-L-methionine-dependent methyltransferases"/>
    <property type="match status" value="1"/>
</dbReference>